<dbReference type="Pfam" id="PF07645">
    <property type="entry name" value="EGF_CA"/>
    <property type="match status" value="6"/>
</dbReference>
<dbReference type="FunFam" id="2.10.25.10:FF:000240">
    <property type="entry name" value="Vitamin K-dependent protein S"/>
    <property type="match status" value="2"/>
</dbReference>
<keyword evidence="10" id="KW-0325">Glycoprotein</keyword>
<proteinExistence type="inferred from homology"/>
<evidence type="ECO:0000256" key="4">
    <source>
        <dbReference type="ARBA" id="ARBA00022530"/>
    </source>
</evidence>
<evidence type="ECO:0000256" key="5">
    <source>
        <dbReference type="ARBA" id="ARBA00022536"/>
    </source>
</evidence>
<feature type="domain" description="EGF-like" evidence="12">
    <location>
        <begin position="545"/>
        <end position="588"/>
    </location>
</feature>
<evidence type="ECO:0000259" key="12">
    <source>
        <dbReference type="PROSITE" id="PS50026"/>
    </source>
</evidence>
<dbReference type="FunFam" id="2.10.25.10:FF:000027">
    <property type="entry name" value="Thrombospondin 3"/>
    <property type="match status" value="1"/>
</dbReference>
<dbReference type="InterPro" id="IPR009030">
    <property type="entry name" value="Growth_fac_rcpt_cys_sf"/>
</dbReference>
<dbReference type="GeneID" id="106156155"/>
<protein>
    <submittedName>
        <fullName evidence="14">Fibrillin-1-like</fullName>
    </submittedName>
</protein>
<comment type="subcellular location">
    <subcellularLocation>
        <location evidence="1">Secreted</location>
        <location evidence="1">Extracellular space</location>
        <location evidence="1">Extracellular matrix</location>
    </subcellularLocation>
</comment>
<dbReference type="InterPro" id="IPR001881">
    <property type="entry name" value="EGF-like_Ca-bd_dom"/>
</dbReference>
<dbReference type="InParanoid" id="A0A2R2MRD3"/>
<dbReference type="PROSITE" id="PS01187">
    <property type="entry name" value="EGF_CA"/>
    <property type="match status" value="2"/>
</dbReference>
<dbReference type="InterPro" id="IPR000152">
    <property type="entry name" value="EGF-type_Asp/Asn_hydroxyl_site"/>
</dbReference>
<dbReference type="InterPro" id="IPR000742">
    <property type="entry name" value="EGF"/>
</dbReference>
<keyword evidence="6" id="KW-0732">Signal</keyword>
<evidence type="ECO:0000256" key="3">
    <source>
        <dbReference type="ARBA" id="ARBA00022525"/>
    </source>
</evidence>
<dbReference type="Pfam" id="PF12662">
    <property type="entry name" value="cEGF"/>
    <property type="match status" value="1"/>
</dbReference>
<dbReference type="InterPro" id="IPR052235">
    <property type="entry name" value="Nephronectin_domain"/>
</dbReference>
<evidence type="ECO:0000256" key="8">
    <source>
        <dbReference type="ARBA" id="ARBA00022837"/>
    </source>
</evidence>
<dbReference type="PROSITE" id="PS01186">
    <property type="entry name" value="EGF_2"/>
    <property type="match status" value="7"/>
</dbReference>
<dbReference type="SUPFAM" id="SSF57196">
    <property type="entry name" value="EGF/Laminin"/>
    <property type="match status" value="2"/>
</dbReference>
<reference evidence="14" key="1">
    <citation type="submission" date="2025-08" db="UniProtKB">
        <authorList>
            <consortium name="RefSeq"/>
        </authorList>
    </citation>
    <scope>IDENTIFICATION</scope>
    <source>
        <tissue evidence="14">Gonads</tissue>
    </source>
</reference>
<dbReference type="SUPFAM" id="SSF57184">
    <property type="entry name" value="Growth factor receptor domain"/>
    <property type="match status" value="4"/>
</dbReference>
<evidence type="ECO:0000256" key="2">
    <source>
        <dbReference type="ARBA" id="ARBA00006127"/>
    </source>
</evidence>
<keyword evidence="4" id="KW-0272">Extracellular matrix</keyword>
<dbReference type="RefSeq" id="XP_023932806.1">
    <property type="nucleotide sequence ID" value="XM_024077038.1"/>
</dbReference>
<feature type="domain" description="EGF-like" evidence="12">
    <location>
        <begin position="195"/>
        <end position="237"/>
    </location>
</feature>
<dbReference type="InterPro" id="IPR018097">
    <property type="entry name" value="EGF_Ca-bd_CS"/>
</dbReference>
<dbReference type="FunFam" id="2.10.25.10:FF:000014">
    <property type="entry name" value="Latent-transforming growth factor beta-binding protein 3"/>
    <property type="match status" value="1"/>
</dbReference>
<gene>
    <name evidence="14" type="primary">LOC106156155</name>
</gene>
<sequence length="641" mass="66515">MATNITISAQDQNPADTVSFSLASPVPTGAVIGSSSGELAWSSVPTTLTSNTSLKIIASDGKANTALLPKLFYCKCQNGGTCKFNIESTDLFTEVPCECPSGREGNYCERDIDGCADNPCFTGVACVDVAAPGTGFQCGPCPLGLVGDGSVCSDEDECLKTPSPCAQTCSNLPGSYQCSCGGGYILGPDLTTCLDVDECSRGTHDCDSNAACNNTVGSYICTCNTGYTGLGTTGQCDDINECSASPCQANAVCTNLVGSYRCDCSLGYELDPLTGQCTEIDECTRDNTCQQTCTDGVATYTCGCNTGFVIDTTDQVTCIPEQQCNSAQNATCDYTGDAAPLCAVIQGEVTCNCPPKYTATADKKCVDIDECSGAHLCRPASVASCVNTVGDYTCSCGTGYKLDVDGRTCVDIDECTELSSGSPMHNCDLTRGYCSNSVGSFSCGCNAGYNLNATGNGCEDKNECASPTTNDCNADYANCTNTLGSYTCTCKTGFTGDGVICADLNECGLATRGGCAQGCSNSIGSYSCFCGNGYLLDANGLTCNDYDECSREADNGCYSSQYCTNTVGSYTCTCPVDFILSSDGKTCTAANQCAANHNCSHTCARLSGNDTCQCPKGYELDASGKNCTGEIMWSTSYIRTN</sequence>
<dbReference type="OrthoDB" id="6287223at2759"/>
<evidence type="ECO:0000256" key="7">
    <source>
        <dbReference type="ARBA" id="ARBA00022737"/>
    </source>
</evidence>
<evidence type="ECO:0000256" key="10">
    <source>
        <dbReference type="ARBA" id="ARBA00023180"/>
    </source>
</evidence>
<name>A0A2R2MRD3_LINAN</name>
<dbReference type="InterPro" id="IPR049883">
    <property type="entry name" value="NOTCH1_EGF-like"/>
</dbReference>
<evidence type="ECO:0000256" key="6">
    <source>
        <dbReference type="ARBA" id="ARBA00022729"/>
    </source>
</evidence>
<comment type="similarity">
    <text evidence="2">Belongs to the fibulin family.</text>
</comment>
<evidence type="ECO:0000256" key="9">
    <source>
        <dbReference type="ARBA" id="ARBA00023157"/>
    </source>
</evidence>
<dbReference type="Gene3D" id="2.10.25.10">
    <property type="entry name" value="Laminin"/>
    <property type="match status" value="13"/>
</dbReference>
<dbReference type="STRING" id="7574.A0A2R2MRD3"/>
<dbReference type="GO" id="GO:0005509">
    <property type="term" value="F:calcium ion binding"/>
    <property type="evidence" value="ECO:0007669"/>
    <property type="project" value="InterPro"/>
</dbReference>
<dbReference type="InterPro" id="IPR026823">
    <property type="entry name" value="cEGF"/>
</dbReference>
<dbReference type="SMART" id="SM00179">
    <property type="entry name" value="EGF_CA"/>
    <property type="match status" value="11"/>
</dbReference>
<keyword evidence="8" id="KW-0106">Calcium</keyword>
<comment type="caution">
    <text evidence="11">Lacks conserved residue(s) required for the propagation of feature annotation.</text>
</comment>
<dbReference type="PROSITE" id="PS00010">
    <property type="entry name" value="ASX_HYDROXYL"/>
    <property type="match status" value="7"/>
</dbReference>
<dbReference type="CDD" id="cd00054">
    <property type="entry name" value="EGF_CA"/>
    <property type="match status" value="2"/>
</dbReference>
<dbReference type="PANTHER" id="PTHR24050">
    <property type="entry name" value="PA14 DOMAIN-CONTAINING PROTEIN"/>
    <property type="match status" value="1"/>
</dbReference>
<dbReference type="AlphaFoldDB" id="A0A2R2MRD3"/>
<dbReference type="PANTHER" id="PTHR24050:SF27">
    <property type="entry name" value="FIBRILLIN-1"/>
    <property type="match status" value="1"/>
</dbReference>
<dbReference type="KEGG" id="lak:106156155"/>
<feature type="domain" description="EGF-like" evidence="12">
    <location>
        <begin position="238"/>
        <end position="278"/>
    </location>
</feature>
<feature type="disulfide bond" evidence="11">
    <location>
        <begin position="99"/>
        <end position="108"/>
    </location>
</feature>
<keyword evidence="9 11" id="KW-1015">Disulfide bond</keyword>
<dbReference type="FunFam" id="2.10.25.10:FF:000005">
    <property type="entry name" value="Fibrillin 2"/>
    <property type="match status" value="1"/>
</dbReference>
<accession>A0A2R2MRD3</accession>
<dbReference type="PROSITE" id="PS00022">
    <property type="entry name" value="EGF_1"/>
    <property type="match status" value="1"/>
</dbReference>
<organism evidence="13 14">
    <name type="scientific">Lingula anatina</name>
    <name type="common">Brachiopod</name>
    <name type="synonym">Lingula unguis</name>
    <dbReference type="NCBI Taxonomy" id="7574"/>
    <lineage>
        <taxon>Eukaryota</taxon>
        <taxon>Metazoa</taxon>
        <taxon>Spiralia</taxon>
        <taxon>Lophotrochozoa</taxon>
        <taxon>Brachiopoda</taxon>
        <taxon>Linguliformea</taxon>
        <taxon>Lingulata</taxon>
        <taxon>Lingulida</taxon>
        <taxon>Linguloidea</taxon>
        <taxon>Lingulidae</taxon>
        <taxon>Lingula</taxon>
    </lineage>
</organism>
<dbReference type="Proteomes" id="UP000085678">
    <property type="component" value="Unplaced"/>
</dbReference>
<dbReference type="PROSITE" id="PS50026">
    <property type="entry name" value="EGF_3"/>
    <property type="match status" value="7"/>
</dbReference>
<dbReference type="FunFam" id="2.10.25.10:FF:000038">
    <property type="entry name" value="Fibrillin 2"/>
    <property type="match status" value="2"/>
</dbReference>
<dbReference type="SMART" id="SM00181">
    <property type="entry name" value="EGF"/>
    <property type="match status" value="13"/>
</dbReference>
<feature type="domain" description="EGF-like" evidence="12">
    <location>
        <begin position="460"/>
        <end position="502"/>
    </location>
</feature>
<feature type="disulfide bond" evidence="11">
    <location>
        <begin position="377"/>
        <end position="394"/>
    </location>
</feature>
<keyword evidence="7" id="KW-0677">Repeat</keyword>
<evidence type="ECO:0000313" key="14">
    <source>
        <dbReference type="RefSeq" id="XP_023932806.1"/>
    </source>
</evidence>
<keyword evidence="13" id="KW-1185">Reference proteome</keyword>
<keyword evidence="3" id="KW-0964">Secreted</keyword>
<keyword evidence="5 11" id="KW-0245">EGF-like domain</keyword>
<evidence type="ECO:0000313" key="13">
    <source>
        <dbReference type="Proteomes" id="UP000085678"/>
    </source>
</evidence>
<feature type="domain" description="EGF-like" evidence="12">
    <location>
        <begin position="154"/>
        <end position="194"/>
    </location>
</feature>
<feature type="domain" description="EGF-like" evidence="12">
    <location>
        <begin position="70"/>
        <end position="109"/>
    </location>
</feature>
<evidence type="ECO:0000256" key="11">
    <source>
        <dbReference type="PROSITE-ProRule" id="PRU00076"/>
    </source>
</evidence>
<evidence type="ECO:0000256" key="1">
    <source>
        <dbReference type="ARBA" id="ARBA00004498"/>
    </source>
</evidence>
<feature type="domain" description="EGF-like" evidence="12">
    <location>
        <begin position="367"/>
        <end position="410"/>
    </location>
</feature>